<gene>
    <name evidence="2" type="ORF">GX888_03235</name>
</gene>
<accession>A0A847VE00</accession>
<keyword evidence="1" id="KW-1133">Transmembrane helix</keyword>
<feature type="transmembrane region" description="Helical" evidence="1">
    <location>
        <begin position="242"/>
        <end position="264"/>
    </location>
</feature>
<feature type="transmembrane region" description="Helical" evidence="1">
    <location>
        <begin position="21"/>
        <end position="40"/>
    </location>
</feature>
<evidence type="ECO:0000256" key="1">
    <source>
        <dbReference type="SAM" id="Phobius"/>
    </source>
</evidence>
<feature type="transmembrane region" description="Helical" evidence="1">
    <location>
        <begin position="402"/>
        <end position="421"/>
    </location>
</feature>
<feature type="transmembrane region" description="Helical" evidence="1">
    <location>
        <begin position="433"/>
        <end position="454"/>
    </location>
</feature>
<feature type="transmembrane region" description="Helical" evidence="1">
    <location>
        <begin position="103"/>
        <end position="125"/>
    </location>
</feature>
<feature type="transmembrane region" description="Helical" evidence="1">
    <location>
        <begin position="214"/>
        <end position="230"/>
    </location>
</feature>
<feature type="transmembrane region" description="Helical" evidence="1">
    <location>
        <begin position="1177"/>
        <end position="1198"/>
    </location>
</feature>
<dbReference type="Proteomes" id="UP000564033">
    <property type="component" value="Unassembled WGS sequence"/>
</dbReference>
<organism evidence="2 3">
    <name type="scientific">Candidatus Dojkabacteria bacterium</name>
    <dbReference type="NCBI Taxonomy" id="2099670"/>
    <lineage>
        <taxon>Bacteria</taxon>
        <taxon>Candidatus Dojkabacteria</taxon>
    </lineage>
</organism>
<sequence>MKRKNSKVISFENIKRFLTKSYPQILLILVLLLVCVVSISKGRYLLSNDNYSPELNPSISVSRYIQSPAWRGYRVLGFASESEQADLLRSTIFLLFNTFIPSWLLGQLFYLFCMLTGSLSIASLTKEILKESKLKSYSNWGFLIGGILYFSTLWTMWLFYQSMAPYIANFAFLPLLLLFVYRYSQRSDIKNLIFFFLSLVLFTSTSVIATLFVVDFVFLLVFTIFVNLTVKKSRKRKRDDIIRTVGLIVISQLFWILPFVHYTLTTSSDIIDSYTNRTITSSVIDLETDMQTLINSARFYNRTLFEQSKEKYIFPMTELYNTYDFYKVLGLLPAFFALLGTVFGLIKKNYKILFWTVLGLGSLFIIKVLNPPFASLFELMQRYIPLFKQVFRWPISKVGQTYLISLTILSTFGIVYLVDFFASFITKKKFKRFFYLTLFVSLCILQLIYSEYLFRGDIFSKRSLVSLPNQYYELKDYLIEKDSTSRIYYMPPSNNNYFREYEWGFWGSQFISYIIPNPVMDISLAVGSKVGEDAMLKIQNVVRSGNSEEFLQLIHRYDVKYILLDRSIKDEGYSFNVDIDEVLDMLNDYSIVWEKDFLTLFEVPASEEKMYSESLSGIDSKDVFVKEKPKYPSLSPFSIDTSNLRIENNEIVGEFVYQGFSTYLNLNIGEETLYGLPTKVEYLNGNIMLSPSYPYVYGDKSIKPFTSFSGTYDYYVVGGHAFTKDTLRKGVTIENEYSSYPKVYGISQDNFQSIDMQPLLFESKGSDCSGARVVESTLVTKQEVASGFQLSGSSDSPCIYANIPIDANQKSVIRVKINWETEQKNIPGYCIFSEQRQKCLNEEKFLVSDSLYGDVDLLLDTVIGKGENISLILYTSSLAKSFSSESLFRNITILVSPVKNVLKEGVSSDIWEPRDIFLDDRETYLIHIPVVIGKRGYLFNGREKTHTVWQPNQSDSETEIFEIKNYEGMYHKVENDYINQTASLFVTDPMSKYLVYWKGINLSNAPSSLCLIYDRESKCWFQDMLLSDGTSSYMNVISGDSGEKLLNVIYASTSYTLTTQNILKEFVFMQLPSSWETLAYTQQDSKDYAQVEMSSVFNWTNNTYYKIKRDDIPQDKEYLLVSIPQAESSGWMAVSRRGIFFSILGKDRKVSINNWKQGWDVSNLDFNTVSVIYWPNILSYLGYILIVITGSYLIVKLVKERKDEKK</sequence>
<keyword evidence="1" id="KW-0472">Membrane</keyword>
<evidence type="ECO:0000313" key="3">
    <source>
        <dbReference type="Proteomes" id="UP000564033"/>
    </source>
</evidence>
<reference evidence="2 3" key="1">
    <citation type="journal article" date="2020" name="Biotechnol. Biofuels">
        <title>New insights from the biogas microbiome by comprehensive genome-resolved metagenomics of nearly 1600 species originating from multiple anaerobic digesters.</title>
        <authorList>
            <person name="Campanaro S."/>
            <person name="Treu L."/>
            <person name="Rodriguez-R L.M."/>
            <person name="Kovalovszki A."/>
            <person name="Ziels R.M."/>
            <person name="Maus I."/>
            <person name="Zhu X."/>
            <person name="Kougias P.G."/>
            <person name="Basile A."/>
            <person name="Luo G."/>
            <person name="Schluter A."/>
            <person name="Konstantinidis K.T."/>
            <person name="Angelidaki I."/>
        </authorList>
    </citation>
    <scope>NUCLEOTIDE SEQUENCE [LARGE SCALE GENOMIC DNA]</scope>
    <source>
        <strain evidence="2">AS19jrsBPTG_9</strain>
    </source>
</reference>
<keyword evidence="1" id="KW-0812">Transmembrane</keyword>
<dbReference type="AlphaFoldDB" id="A0A847VE00"/>
<name>A0A847VE00_9BACT</name>
<protein>
    <submittedName>
        <fullName evidence="2">Uncharacterized protein</fullName>
    </submittedName>
</protein>
<dbReference type="EMBL" id="JAAZIL010000082">
    <property type="protein sequence ID" value="NLZ24728.1"/>
    <property type="molecule type" value="Genomic_DNA"/>
</dbReference>
<proteinExistence type="predicted"/>
<feature type="transmembrane region" description="Helical" evidence="1">
    <location>
        <begin position="325"/>
        <end position="345"/>
    </location>
</feature>
<feature type="transmembrane region" description="Helical" evidence="1">
    <location>
        <begin position="191"/>
        <end position="208"/>
    </location>
</feature>
<feature type="transmembrane region" description="Helical" evidence="1">
    <location>
        <begin position="137"/>
        <end position="160"/>
    </location>
</feature>
<comment type="caution">
    <text evidence="2">The sequence shown here is derived from an EMBL/GenBank/DDBJ whole genome shotgun (WGS) entry which is preliminary data.</text>
</comment>
<feature type="transmembrane region" description="Helical" evidence="1">
    <location>
        <begin position="166"/>
        <end position="184"/>
    </location>
</feature>
<feature type="transmembrane region" description="Helical" evidence="1">
    <location>
        <begin position="352"/>
        <end position="370"/>
    </location>
</feature>
<evidence type="ECO:0000313" key="2">
    <source>
        <dbReference type="EMBL" id="NLZ24728.1"/>
    </source>
</evidence>